<evidence type="ECO:0000256" key="1">
    <source>
        <dbReference type="SAM" id="Phobius"/>
    </source>
</evidence>
<dbReference type="AlphaFoldDB" id="U1RXX9"/>
<organism evidence="2 3">
    <name type="scientific">Actinomyces johnsonii F0510</name>
    <dbReference type="NCBI Taxonomy" id="1227262"/>
    <lineage>
        <taxon>Bacteria</taxon>
        <taxon>Bacillati</taxon>
        <taxon>Actinomycetota</taxon>
        <taxon>Actinomycetes</taxon>
        <taxon>Actinomycetales</taxon>
        <taxon>Actinomycetaceae</taxon>
        <taxon>Actinomyces</taxon>
    </lineage>
</organism>
<dbReference type="HOGENOM" id="CLU_094467_0_0_11"/>
<sequence length="187" mass="21158">MGSALFLILMFGGVGYTSFSSMLEEGVPLFDLSTSDGWFHVLLVAVILLIFFMSFFLLFSYSVVDSEGLHLHRFIVFWWWSRDVSWVDFRWGSFLKRTASNGAVTATLCVSSDWRSWEPEEGEEEEFLNTYYPPIMTARGSQIPGLRGVGVSGLAGARRVALAWRQIVDWAEYKGYLRQGDTRPGVA</sequence>
<dbReference type="EMBL" id="AWSD01000025">
    <property type="protein sequence ID" value="ERH23277.1"/>
    <property type="molecule type" value="Genomic_DNA"/>
</dbReference>
<feature type="transmembrane region" description="Helical" evidence="1">
    <location>
        <begin position="39"/>
        <end position="64"/>
    </location>
</feature>
<proteinExistence type="predicted"/>
<keyword evidence="1" id="KW-0472">Membrane</keyword>
<evidence type="ECO:0000313" key="3">
    <source>
        <dbReference type="Proteomes" id="UP000016498"/>
    </source>
</evidence>
<gene>
    <name evidence="2" type="ORF">HMPREF1549_00200</name>
</gene>
<accession>U1RXX9</accession>
<keyword evidence="1" id="KW-0812">Transmembrane</keyword>
<keyword evidence="1" id="KW-1133">Transmembrane helix</keyword>
<dbReference type="Proteomes" id="UP000016498">
    <property type="component" value="Unassembled WGS sequence"/>
</dbReference>
<evidence type="ECO:0000313" key="2">
    <source>
        <dbReference type="EMBL" id="ERH23277.1"/>
    </source>
</evidence>
<reference evidence="2 3" key="1">
    <citation type="submission" date="2013-06" db="EMBL/GenBank/DDBJ databases">
        <authorList>
            <person name="Weinstock G."/>
            <person name="Sodergren E."/>
            <person name="Lobos E.A."/>
            <person name="Fulton L."/>
            <person name="Fulton R."/>
            <person name="Courtney L."/>
            <person name="Fronick C."/>
            <person name="O'Laughlin M."/>
            <person name="Godfrey J."/>
            <person name="Wilson R.M."/>
            <person name="Miner T."/>
            <person name="Farmer C."/>
            <person name="Delehaunty K."/>
            <person name="Cordes M."/>
            <person name="Minx P."/>
            <person name="Tomlinson C."/>
            <person name="Chen J."/>
            <person name="Wollam A."/>
            <person name="Pepin K.H."/>
            <person name="Bhonagiri V."/>
            <person name="Zhang X."/>
            <person name="Warren W."/>
            <person name="Mitreva M."/>
            <person name="Mardis E.R."/>
            <person name="Wilson R.K."/>
        </authorList>
    </citation>
    <scope>NUCLEOTIDE SEQUENCE [LARGE SCALE GENOMIC DNA]</scope>
    <source>
        <strain evidence="2 3">F0510</strain>
    </source>
</reference>
<protein>
    <submittedName>
        <fullName evidence="2">Uncharacterized protein</fullName>
    </submittedName>
</protein>
<comment type="caution">
    <text evidence="2">The sequence shown here is derived from an EMBL/GenBank/DDBJ whole genome shotgun (WGS) entry which is preliminary data.</text>
</comment>
<name>U1RXX9_9ACTO</name>